<evidence type="ECO:0000313" key="3">
    <source>
        <dbReference type="Proteomes" id="UP000540787"/>
    </source>
</evidence>
<dbReference type="Proteomes" id="UP000540787">
    <property type="component" value="Unassembled WGS sequence"/>
</dbReference>
<dbReference type="RefSeq" id="WP_183549330.1">
    <property type="nucleotide sequence ID" value="NZ_JACHBX010000001.1"/>
</dbReference>
<name>A0A7W9WWR9_9BURK</name>
<comment type="caution">
    <text evidence="2">The sequence shown here is derived from an EMBL/GenBank/DDBJ whole genome shotgun (WGS) entry which is preliminary data.</text>
</comment>
<accession>A0A7W9WWR9</accession>
<keyword evidence="3" id="KW-1185">Reference proteome</keyword>
<evidence type="ECO:0000256" key="1">
    <source>
        <dbReference type="SAM" id="SignalP"/>
    </source>
</evidence>
<dbReference type="AlphaFoldDB" id="A0A7W9WWR9"/>
<gene>
    <name evidence="2" type="ORF">HD842_000024</name>
</gene>
<keyword evidence="1" id="KW-0732">Signal</keyword>
<organism evidence="2 3">
    <name type="scientific">Massilia aurea</name>
    <dbReference type="NCBI Taxonomy" id="373040"/>
    <lineage>
        <taxon>Bacteria</taxon>
        <taxon>Pseudomonadati</taxon>
        <taxon>Pseudomonadota</taxon>
        <taxon>Betaproteobacteria</taxon>
        <taxon>Burkholderiales</taxon>
        <taxon>Oxalobacteraceae</taxon>
        <taxon>Telluria group</taxon>
        <taxon>Massilia</taxon>
    </lineage>
</organism>
<protein>
    <submittedName>
        <fullName evidence="2">Uncharacterized protein</fullName>
    </submittedName>
</protein>
<proteinExistence type="predicted"/>
<dbReference type="EMBL" id="JACHBX010000001">
    <property type="protein sequence ID" value="MBB6131913.1"/>
    <property type="molecule type" value="Genomic_DNA"/>
</dbReference>
<reference evidence="2 3" key="1">
    <citation type="submission" date="2020-08" db="EMBL/GenBank/DDBJ databases">
        <title>The Agave Microbiome: Exploring the role of microbial communities in plant adaptations to desert environments.</title>
        <authorList>
            <person name="Partida-Martinez L.P."/>
        </authorList>
    </citation>
    <scope>NUCLEOTIDE SEQUENCE [LARGE SCALE GENOMIC DNA]</scope>
    <source>
        <strain evidence="2 3">AT3.2</strain>
    </source>
</reference>
<feature type="signal peptide" evidence="1">
    <location>
        <begin position="1"/>
        <end position="19"/>
    </location>
</feature>
<feature type="chain" id="PRO_5030527703" evidence="1">
    <location>
        <begin position="20"/>
        <end position="171"/>
    </location>
</feature>
<evidence type="ECO:0000313" key="2">
    <source>
        <dbReference type="EMBL" id="MBB6131913.1"/>
    </source>
</evidence>
<sequence>MKALFAGLLLGILTAQASARPSLAVVDACLRTESASPKVRYTSITADAFQVTEDEEAGKTNITLQHGPDTVGTWEIKKPQAFGLVFNGKEMPLARVTRLDKRKLPAVFNPYEAIWGEAREGSKSYICATFNFDGLGKSGSFQNMRGLYLIERHAHAGATFYASGNIAVSEK</sequence>